<dbReference type="Proteomes" id="UP001281761">
    <property type="component" value="Unassembled WGS sequence"/>
</dbReference>
<proteinExistence type="predicted"/>
<dbReference type="PROSITE" id="PS50011">
    <property type="entry name" value="PROTEIN_KINASE_DOM"/>
    <property type="match status" value="1"/>
</dbReference>
<comment type="caution">
    <text evidence="2">The sequence shown here is derived from an EMBL/GenBank/DDBJ whole genome shotgun (WGS) entry which is preliminary data.</text>
</comment>
<dbReference type="SUPFAM" id="SSF56112">
    <property type="entry name" value="Protein kinase-like (PK-like)"/>
    <property type="match status" value="1"/>
</dbReference>
<accession>A0ABQ9XV23</accession>
<evidence type="ECO:0000313" key="3">
    <source>
        <dbReference type="Proteomes" id="UP001281761"/>
    </source>
</evidence>
<gene>
    <name evidence="2" type="ORF">BLNAU_9718</name>
</gene>
<name>A0ABQ9XV23_9EUKA</name>
<protein>
    <recommendedName>
        <fullName evidence="1">Protein kinase domain-containing protein</fullName>
    </recommendedName>
</protein>
<organism evidence="2 3">
    <name type="scientific">Blattamonas nauphoetae</name>
    <dbReference type="NCBI Taxonomy" id="2049346"/>
    <lineage>
        <taxon>Eukaryota</taxon>
        <taxon>Metamonada</taxon>
        <taxon>Preaxostyla</taxon>
        <taxon>Oxymonadida</taxon>
        <taxon>Blattamonas</taxon>
    </lineage>
</organism>
<dbReference type="InterPro" id="IPR000719">
    <property type="entry name" value="Prot_kinase_dom"/>
</dbReference>
<dbReference type="EMBL" id="JARBJD010000068">
    <property type="protein sequence ID" value="KAK2955327.1"/>
    <property type="molecule type" value="Genomic_DNA"/>
</dbReference>
<feature type="domain" description="Protein kinase" evidence="1">
    <location>
        <begin position="1"/>
        <end position="277"/>
    </location>
</feature>
<dbReference type="InterPro" id="IPR051681">
    <property type="entry name" value="Ser/Thr_Kinases-Pseudokinases"/>
</dbReference>
<dbReference type="PANTHER" id="PTHR44329">
    <property type="entry name" value="SERINE/THREONINE-PROTEIN KINASE TNNI3K-RELATED"/>
    <property type="match status" value="1"/>
</dbReference>
<evidence type="ECO:0000259" key="1">
    <source>
        <dbReference type="PROSITE" id="PS50011"/>
    </source>
</evidence>
<dbReference type="InterPro" id="IPR001245">
    <property type="entry name" value="Ser-Thr/Tyr_kinase_cat_dom"/>
</dbReference>
<dbReference type="Pfam" id="PF07714">
    <property type="entry name" value="PK_Tyr_Ser-Thr"/>
    <property type="match status" value="1"/>
</dbReference>
<sequence>MEVQEQLDVEKVEEFGVECSNGVIHSDGMSHSAFDSSSDHLPTINQLGNEGNAETEGEWVEVMTCSGRFEISKARMDETLYSVLHKEHREIGKRGIGMQIVNGLKQVVANRPASDFLTRLSSHWILIDTSGSVQLKLEMTASEAEQEAAFAHMHNPLPQPLQTLEGNTNQPAEITQETQTDRSGMDGLRWRAPEVVASKGGQVDGHKAVVFSLGLVLWEIETGQVPFGELDAVNAQRHSGTGIGPKMESLKDESFVSLIHRCVSVDPKGRPTLSEIE</sequence>
<reference evidence="2 3" key="1">
    <citation type="journal article" date="2022" name="bioRxiv">
        <title>Genomics of Preaxostyla Flagellates Illuminates Evolutionary Transitions and the Path Towards Mitochondrial Loss.</title>
        <authorList>
            <person name="Novak L.V.F."/>
            <person name="Treitli S.C."/>
            <person name="Pyrih J."/>
            <person name="Halakuc P."/>
            <person name="Pipaliya S.V."/>
            <person name="Vacek V."/>
            <person name="Brzon O."/>
            <person name="Soukal P."/>
            <person name="Eme L."/>
            <person name="Dacks J.B."/>
            <person name="Karnkowska A."/>
            <person name="Elias M."/>
            <person name="Hampl V."/>
        </authorList>
    </citation>
    <scope>NUCLEOTIDE SEQUENCE [LARGE SCALE GENOMIC DNA]</scope>
    <source>
        <strain evidence="2">NAU3</strain>
        <tissue evidence="2">Gut</tissue>
    </source>
</reference>
<dbReference type="InterPro" id="IPR011009">
    <property type="entry name" value="Kinase-like_dom_sf"/>
</dbReference>
<keyword evidence="3" id="KW-1185">Reference proteome</keyword>
<dbReference type="Gene3D" id="1.10.510.10">
    <property type="entry name" value="Transferase(Phosphotransferase) domain 1"/>
    <property type="match status" value="1"/>
</dbReference>
<evidence type="ECO:0000313" key="2">
    <source>
        <dbReference type="EMBL" id="KAK2955327.1"/>
    </source>
</evidence>